<organism evidence="2 3">
    <name type="scientific">Urechidicola vernalis</name>
    <dbReference type="NCBI Taxonomy" id="3075600"/>
    <lineage>
        <taxon>Bacteria</taxon>
        <taxon>Pseudomonadati</taxon>
        <taxon>Bacteroidota</taxon>
        <taxon>Flavobacteriia</taxon>
        <taxon>Flavobacteriales</taxon>
        <taxon>Flavobacteriaceae</taxon>
        <taxon>Urechidicola</taxon>
    </lineage>
</organism>
<comment type="caution">
    <text evidence="2">The sequence shown here is derived from an EMBL/GenBank/DDBJ whole genome shotgun (WGS) entry which is preliminary data.</text>
</comment>
<evidence type="ECO:0000313" key="3">
    <source>
        <dbReference type="Proteomes" id="UP001252186"/>
    </source>
</evidence>
<name>A0ABU2Y4X1_9FLAO</name>
<dbReference type="Proteomes" id="UP001252186">
    <property type="component" value="Unassembled WGS sequence"/>
</dbReference>
<feature type="chain" id="PRO_5046746326" evidence="1">
    <location>
        <begin position="19"/>
        <end position="169"/>
    </location>
</feature>
<feature type="signal peptide" evidence="1">
    <location>
        <begin position="1"/>
        <end position="18"/>
    </location>
</feature>
<keyword evidence="3" id="KW-1185">Reference proteome</keyword>
<keyword evidence="1" id="KW-0732">Signal</keyword>
<accession>A0ABU2Y4X1</accession>
<proteinExistence type="predicted"/>
<protein>
    <submittedName>
        <fullName evidence="2">Uncharacterized protein</fullName>
    </submittedName>
</protein>
<reference evidence="2 3" key="1">
    <citation type="submission" date="2023-09" db="EMBL/GenBank/DDBJ databases">
        <authorList>
            <person name="Rey-Velasco X."/>
        </authorList>
    </citation>
    <scope>NUCLEOTIDE SEQUENCE [LARGE SCALE GENOMIC DNA]</scope>
    <source>
        <strain evidence="2 3">P050</strain>
    </source>
</reference>
<dbReference type="RefSeq" id="WP_311593195.1">
    <property type="nucleotide sequence ID" value="NZ_JAVRHV010000003.1"/>
</dbReference>
<dbReference type="EMBL" id="JAVRHV010000003">
    <property type="protein sequence ID" value="MDT0553205.1"/>
    <property type="molecule type" value="Genomic_DNA"/>
</dbReference>
<evidence type="ECO:0000313" key="2">
    <source>
        <dbReference type="EMBL" id="MDT0553205.1"/>
    </source>
</evidence>
<sequence length="169" mass="19567">MKKLIMIALFVSFIQINAQTKGEDTCPCCTDKHAQFDFWLGNWTVYNTDGKIVGANTITKLYDKCVLKEEWISTGTSKGTSTNYYNKSDKTWNQLWVDNSGYSLELKGKLIENKMILKSELIEGQKGWYYNQISWTPNKDGSVTQLWELFKKDGTLIQESFRGIYKKEK</sequence>
<gene>
    <name evidence="2" type="ORF">RM519_08115</name>
</gene>
<evidence type="ECO:0000256" key="1">
    <source>
        <dbReference type="SAM" id="SignalP"/>
    </source>
</evidence>